<sequence length="221" mass="23394">MRVLNLALALCGTLLTIVGAAPTASGVKFDVNSVKATCGSYGNIPQDTTIDWFQNSNCAFCIIKNGHDANGDIVYAATPGPRIDGKFIASAQSYFCYQSLKSVDDVAEAATMMGIATTASALQPRDDNTRDVVKPGDTAFTQQPTCGTYMLIEEEAVMPLYASGHYENVEEAVHMLAATDLACGFCIFFAGRDAQGDVLYSGGPDPAGTTAVRGAQSYYCY</sequence>
<dbReference type="Proteomes" id="UP000799777">
    <property type="component" value="Unassembled WGS sequence"/>
</dbReference>
<organism evidence="2 3">
    <name type="scientific">Setomelanomma holmii</name>
    <dbReference type="NCBI Taxonomy" id="210430"/>
    <lineage>
        <taxon>Eukaryota</taxon>
        <taxon>Fungi</taxon>
        <taxon>Dikarya</taxon>
        <taxon>Ascomycota</taxon>
        <taxon>Pezizomycotina</taxon>
        <taxon>Dothideomycetes</taxon>
        <taxon>Pleosporomycetidae</taxon>
        <taxon>Pleosporales</taxon>
        <taxon>Pleosporineae</taxon>
        <taxon>Phaeosphaeriaceae</taxon>
        <taxon>Setomelanomma</taxon>
    </lineage>
</organism>
<evidence type="ECO:0000256" key="1">
    <source>
        <dbReference type="SAM" id="SignalP"/>
    </source>
</evidence>
<proteinExistence type="predicted"/>
<protein>
    <submittedName>
        <fullName evidence="2">Uncharacterized protein</fullName>
    </submittedName>
</protein>
<feature type="signal peptide" evidence="1">
    <location>
        <begin position="1"/>
        <end position="20"/>
    </location>
</feature>
<dbReference type="OrthoDB" id="3685541at2759"/>
<evidence type="ECO:0000313" key="3">
    <source>
        <dbReference type="Proteomes" id="UP000799777"/>
    </source>
</evidence>
<gene>
    <name evidence="2" type="ORF">EK21DRAFT_114633</name>
</gene>
<keyword evidence="3" id="KW-1185">Reference proteome</keyword>
<dbReference type="EMBL" id="ML978223">
    <property type="protein sequence ID" value="KAF2027698.1"/>
    <property type="molecule type" value="Genomic_DNA"/>
</dbReference>
<comment type="caution">
    <text evidence="2">The sequence shown here is derived from an EMBL/GenBank/DDBJ whole genome shotgun (WGS) entry which is preliminary data.</text>
</comment>
<accession>A0A9P4H3U2</accession>
<keyword evidence="1" id="KW-0732">Signal</keyword>
<evidence type="ECO:0000313" key="2">
    <source>
        <dbReference type="EMBL" id="KAF2027698.1"/>
    </source>
</evidence>
<dbReference type="AlphaFoldDB" id="A0A9P4H3U2"/>
<reference evidence="2" key="1">
    <citation type="journal article" date="2020" name="Stud. Mycol.">
        <title>101 Dothideomycetes genomes: a test case for predicting lifestyles and emergence of pathogens.</title>
        <authorList>
            <person name="Haridas S."/>
            <person name="Albert R."/>
            <person name="Binder M."/>
            <person name="Bloem J."/>
            <person name="Labutti K."/>
            <person name="Salamov A."/>
            <person name="Andreopoulos B."/>
            <person name="Baker S."/>
            <person name="Barry K."/>
            <person name="Bills G."/>
            <person name="Bluhm B."/>
            <person name="Cannon C."/>
            <person name="Castanera R."/>
            <person name="Culley D."/>
            <person name="Daum C."/>
            <person name="Ezra D."/>
            <person name="Gonzalez J."/>
            <person name="Henrissat B."/>
            <person name="Kuo A."/>
            <person name="Liang C."/>
            <person name="Lipzen A."/>
            <person name="Lutzoni F."/>
            <person name="Magnuson J."/>
            <person name="Mondo S."/>
            <person name="Nolan M."/>
            <person name="Ohm R."/>
            <person name="Pangilinan J."/>
            <person name="Park H.-J."/>
            <person name="Ramirez L."/>
            <person name="Alfaro M."/>
            <person name="Sun H."/>
            <person name="Tritt A."/>
            <person name="Yoshinaga Y."/>
            <person name="Zwiers L.-H."/>
            <person name="Turgeon B."/>
            <person name="Goodwin S."/>
            <person name="Spatafora J."/>
            <person name="Crous P."/>
            <person name="Grigoriev I."/>
        </authorList>
    </citation>
    <scope>NUCLEOTIDE SEQUENCE</scope>
    <source>
        <strain evidence="2">CBS 110217</strain>
    </source>
</reference>
<name>A0A9P4H3U2_9PLEO</name>
<feature type="chain" id="PRO_5040296599" evidence="1">
    <location>
        <begin position="21"/>
        <end position="221"/>
    </location>
</feature>